<dbReference type="PANTHER" id="PTHR33546">
    <property type="entry name" value="LARGE, MULTIFUNCTIONAL SECRETED PROTEIN-RELATED"/>
    <property type="match status" value="1"/>
</dbReference>
<dbReference type="GO" id="GO:0046872">
    <property type="term" value="F:metal ion binding"/>
    <property type="evidence" value="ECO:0007669"/>
    <property type="project" value="UniProtKB-KW"/>
</dbReference>
<protein>
    <recommendedName>
        <fullName evidence="5">Cytochrome c domain-containing protein</fullName>
    </recommendedName>
</protein>
<keyword evidence="1 4" id="KW-0349">Heme</keyword>
<feature type="domain" description="Cytochrome c" evidence="5">
    <location>
        <begin position="923"/>
        <end position="1060"/>
    </location>
</feature>
<dbReference type="AlphaFoldDB" id="A0A517SFU8"/>
<organism evidence="6 7">
    <name type="scientific">Caulifigura coniformis</name>
    <dbReference type="NCBI Taxonomy" id="2527983"/>
    <lineage>
        <taxon>Bacteria</taxon>
        <taxon>Pseudomonadati</taxon>
        <taxon>Planctomycetota</taxon>
        <taxon>Planctomycetia</taxon>
        <taxon>Planctomycetales</taxon>
        <taxon>Planctomycetaceae</taxon>
        <taxon>Caulifigura</taxon>
    </lineage>
</organism>
<gene>
    <name evidence="6" type="ORF">Pan44_30460</name>
</gene>
<evidence type="ECO:0000256" key="3">
    <source>
        <dbReference type="ARBA" id="ARBA00023004"/>
    </source>
</evidence>
<dbReference type="InterPro" id="IPR036909">
    <property type="entry name" value="Cyt_c-like_dom_sf"/>
</dbReference>
<dbReference type="InterPro" id="IPR009056">
    <property type="entry name" value="Cyt_c-like_dom"/>
</dbReference>
<dbReference type="RefSeq" id="WP_145030807.1">
    <property type="nucleotide sequence ID" value="NZ_CP036271.1"/>
</dbReference>
<dbReference type="GO" id="GO:0020037">
    <property type="term" value="F:heme binding"/>
    <property type="evidence" value="ECO:0007669"/>
    <property type="project" value="InterPro"/>
</dbReference>
<dbReference type="Gene3D" id="1.10.760.10">
    <property type="entry name" value="Cytochrome c-like domain"/>
    <property type="match status" value="1"/>
</dbReference>
<dbReference type="NCBIfam" id="TIGR02604">
    <property type="entry name" value="Piru_Ver_Nterm"/>
    <property type="match status" value="1"/>
</dbReference>
<dbReference type="PROSITE" id="PS51007">
    <property type="entry name" value="CYTC"/>
    <property type="match status" value="1"/>
</dbReference>
<dbReference type="Pfam" id="PF23500">
    <property type="entry name" value="DUF7133"/>
    <property type="match status" value="1"/>
</dbReference>
<proteinExistence type="predicted"/>
<dbReference type="Gene3D" id="2.120.10.30">
    <property type="entry name" value="TolB, C-terminal domain"/>
    <property type="match status" value="1"/>
</dbReference>
<keyword evidence="3 4" id="KW-0408">Iron</keyword>
<evidence type="ECO:0000259" key="5">
    <source>
        <dbReference type="PROSITE" id="PS51007"/>
    </source>
</evidence>
<dbReference type="OrthoDB" id="9770043at2"/>
<keyword evidence="2 4" id="KW-0479">Metal-binding</keyword>
<dbReference type="PANTHER" id="PTHR33546:SF1">
    <property type="entry name" value="LARGE, MULTIFUNCTIONAL SECRETED PROTEIN"/>
    <property type="match status" value="1"/>
</dbReference>
<dbReference type="InterPro" id="IPR011042">
    <property type="entry name" value="6-blade_b-propeller_TolB-like"/>
</dbReference>
<dbReference type="InterPro" id="IPR013428">
    <property type="entry name" value="Membrane-bound_put_N"/>
</dbReference>
<reference evidence="6 7" key="1">
    <citation type="submission" date="2019-02" db="EMBL/GenBank/DDBJ databases">
        <title>Deep-cultivation of Planctomycetes and their phenomic and genomic characterization uncovers novel biology.</title>
        <authorList>
            <person name="Wiegand S."/>
            <person name="Jogler M."/>
            <person name="Boedeker C."/>
            <person name="Pinto D."/>
            <person name="Vollmers J."/>
            <person name="Rivas-Marin E."/>
            <person name="Kohn T."/>
            <person name="Peeters S.H."/>
            <person name="Heuer A."/>
            <person name="Rast P."/>
            <person name="Oberbeckmann S."/>
            <person name="Bunk B."/>
            <person name="Jeske O."/>
            <person name="Meyerdierks A."/>
            <person name="Storesund J.E."/>
            <person name="Kallscheuer N."/>
            <person name="Luecker S."/>
            <person name="Lage O.M."/>
            <person name="Pohl T."/>
            <person name="Merkel B.J."/>
            <person name="Hornburger P."/>
            <person name="Mueller R.-W."/>
            <person name="Bruemmer F."/>
            <person name="Labrenz M."/>
            <person name="Spormann A.M."/>
            <person name="Op den Camp H."/>
            <person name="Overmann J."/>
            <person name="Amann R."/>
            <person name="Jetten M.S.M."/>
            <person name="Mascher T."/>
            <person name="Medema M.H."/>
            <person name="Devos D.P."/>
            <person name="Kaster A.-K."/>
            <person name="Ovreas L."/>
            <person name="Rohde M."/>
            <person name="Galperin M.Y."/>
            <person name="Jogler C."/>
        </authorList>
    </citation>
    <scope>NUCLEOTIDE SEQUENCE [LARGE SCALE GENOMIC DNA]</scope>
    <source>
        <strain evidence="6 7">Pan44</strain>
    </source>
</reference>
<name>A0A517SFU8_9PLAN</name>
<dbReference type="GO" id="GO:0009055">
    <property type="term" value="F:electron transfer activity"/>
    <property type="evidence" value="ECO:0007669"/>
    <property type="project" value="InterPro"/>
</dbReference>
<dbReference type="SUPFAM" id="SSF46626">
    <property type="entry name" value="Cytochrome c"/>
    <property type="match status" value="1"/>
</dbReference>
<accession>A0A517SFU8</accession>
<dbReference type="SUPFAM" id="SSF48371">
    <property type="entry name" value="ARM repeat"/>
    <property type="match status" value="1"/>
</dbReference>
<dbReference type="KEGG" id="ccos:Pan44_30460"/>
<dbReference type="InterPro" id="IPR016024">
    <property type="entry name" value="ARM-type_fold"/>
</dbReference>
<dbReference type="NCBIfam" id="TIGR02603">
    <property type="entry name" value="CxxCH_TIGR02603"/>
    <property type="match status" value="1"/>
</dbReference>
<evidence type="ECO:0000313" key="7">
    <source>
        <dbReference type="Proteomes" id="UP000315700"/>
    </source>
</evidence>
<evidence type="ECO:0000313" key="6">
    <source>
        <dbReference type="EMBL" id="QDT55005.1"/>
    </source>
</evidence>
<evidence type="ECO:0000256" key="1">
    <source>
        <dbReference type="ARBA" id="ARBA00022617"/>
    </source>
</evidence>
<dbReference type="InterPro" id="IPR055557">
    <property type="entry name" value="DUF7133"/>
</dbReference>
<dbReference type="InterPro" id="IPR013427">
    <property type="entry name" value="Haem-bd_dom_put"/>
</dbReference>
<evidence type="ECO:0000256" key="2">
    <source>
        <dbReference type="ARBA" id="ARBA00022723"/>
    </source>
</evidence>
<evidence type="ECO:0000256" key="4">
    <source>
        <dbReference type="PROSITE-ProRule" id="PRU00433"/>
    </source>
</evidence>
<sequence>MMSKARLLQSGSGVVRERRFASRPGGLAFSAAALLILAQSSAAGLLAADLPRVPPGFTVTRVTTPGMVQHPTMACFDDRGRLYVCESAGTNANAADLLKDPQDKILRLEDTDGDGTFDKSVVFADKLVFPQGVLWHEGAVYTCSSPYLWKLKDNNGDGVCDERTVLVKSFGFSGNAADIHGPFLGPEGRLWWCDGRHGHEIRTDENGLAGGPDNAVDIPARPEPGLPNPEGKLLSQGKAARIFNCNLDGSDVQTFCGGGMDNPVEVDFWDTGEVLGTVNLFYGTPRGDCLVHWVWGGVYPKADQQECIAEFPRTVGLLDEVANYGHVAVSGMCKYRSEQFGKGWNQSVFVTMFNTHKVVRTTLERSGSTFKATGHEDFVVFDDPDSHPTDVLEDADGSLLVVDTGGWFRIGCPASQVAKPQIGGAIYRIRKDGAHQIDDPYGRLIDVANAPIESLLDLTTDPRPNVVRSALARLRKQSLTSNWTRLKGEHRRRYIELEWAGWISKHGLLSREADEVLQEALLGPDLALRRRAIESIVRYEGLTPIDAIRPHFRHRYLAAISASLSSGPVDRAIEHAATFAFARVYAQGSPVGYLSHQNPIVQRVALLAADEFPYAAAKVPELKPEDVIPLLGTSDADLQRTVFDVISRREGWAAGVVDLIAQWLSEPSLSDDRRAIIRRFLAERAGESSVQTLIASQLARADLSADARQTLLEAVVDAKVPAIPSPWVSGLLDALKADGPARRLAIAAALRHKIPDLSPALDALAEDETIPSDLRIAAMDVQNVRDQQPLADARFQFLRTQLDSDADPVLTATAARVLADSPLSRDQLIALAPAFDGDHSLLAPTLLRAYANLKDSAVAMALLNQLNLAGDSLILPGADLARVFSTAPADVQKQAAPLLAAHGLDPAKQAAKLAELTDATKTGNARNGRDVFFSNKALCSRCHRVNNQGETIGPDLSMVGAIRQHHELVEAVVEPSASFVRSYRPVVLATSDGKVHTGVIASETSTEITLRTADFAELRIPRSEVETFKEADLSIMPAGVETRLTQTELADLIAYLASLKERKP</sequence>
<dbReference type="Proteomes" id="UP000315700">
    <property type="component" value="Chromosome"/>
</dbReference>
<keyword evidence="7" id="KW-1185">Reference proteome</keyword>
<dbReference type="InParanoid" id="A0A517SFU8"/>
<dbReference type="InterPro" id="IPR011041">
    <property type="entry name" value="Quinoprot_gluc/sorb_DH_b-prop"/>
</dbReference>
<dbReference type="EMBL" id="CP036271">
    <property type="protein sequence ID" value="QDT55005.1"/>
    <property type="molecule type" value="Genomic_DNA"/>
</dbReference>
<dbReference type="SUPFAM" id="SSF50952">
    <property type="entry name" value="Soluble quinoprotein glucose dehydrogenase"/>
    <property type="match status" value="1"/>
</dbReference>